<dbReference type="InterPro" id="IPR050662">
    <property type="entry name" value="Sec-metab_biosynth-thioest"/>
</dbReference>
<sequence length="310" mass="35864">MEVIRIEVYSPFPAGNTNVYVINGELMIDIGVDDEKVIGKIKKAVDPDAVNLIITHPHADHFGAAYLFKNVSAHKDACKKMFDAEKEYFRLTSIHFALEGMPENLAVEMKEHAEKKYSRFVKPCQNCRKIQKKIKAGDEIFEVLHLPGHSFSHIAIYRRGHLFSGDILLDGLTPNPVIEPIDEEKRHPVLKQYLETIKRLNSMNIVRVYPGHRDFRRNVRDVLKEYVNSFERRSHEIFNACEGRTAFEITLNLFGMNQLFLAMSEVIAHLDFLSENGIIEKKEDRYRKNADPRDLKELWIEIKAETIGEE</sequence>
<evidence type="ECO:0000313" key="2">
    <source>
        <dbReference type="EMBL" id="HGE66905.1"/>
    </source>
</evidence>
<name>A0A7C4S5C6_9EURY</name>
<gene>
    <name evidence="3" type="ORF">ENT89_03560</name>
    <name evidence="2" type="ORF">ENX77_07330</name>
</gene>
<dbReference type="EMBL" id="DTPI01000033">
    <property type="protein sequence ID" value="HGE66905.1"/>
    <property type="molecule type" value="Genomic_DNA"/>
</dbReference>
<dbReference type="SMART" id="SM00849">
    <property type="entry name" value="Lactamase_B"/>
    <property type="match status" value="1"/>
</dbReference>
<organism evidence="3">
    <name type="scientific">Geoglobus ahangari</name>
    <dbReference type="NCBI Taxonomy" id="113653"/>
    <lineage>
        <taxon>Archaea</taxon>
        <taxon>Methanobacteriati</taxon>
        <taxon>Methanobacteriota</taxon>
        <taxon>Archaeoglobi</taxon>
        <taxon>Archaeoglobales</taxon>
        <taxon>Archaeoglobaceae</taxon>
        <taxon>Geoglobus</taxon>
    </lineage>
</organism>
<proteinExistence type="predicted"/>
<dbReference type="InterPro" id="IPR001279">
    <property type="entry name" value="Metallo-B-lactamas"/>
</dbReference>
<dbReference type="InterPro" id="IPR036388">
    <property type="entry name" value="WH-like_DNA-bd_sf"/>
</dbReference>
<dbReference type="AlphaFoldDB" id="A0A7C4S5C6"/>
<dbReference type="EMBL" id="DTAK01000019">
    <property type="protein sequence ID" value="HGU59253.1"/>
    <property type="molecule type" value="Genomic_DNA"/>
</dbReference>
<reference evidence="3" key="1">
    <citation type="journal article" date="2020" name="mSystems">
        <title>Genome- and Community-Level Interaction Insights into Carbon Utilization and Element Cycling Functions of Hydrothermarchaeota in Hydrothermal Sediment.</title>
        <authorList>
            <person name="Zhou Z."/>
            <person name="Liu Y."/>
            <person name="Xu W."/>
            <person name="Pan J."/>
            <person name="Luo Z.H."/>
            <person name="Li M."/>
        </authorList>
    </citation>
    <scope>NUCLEOTIDE SEQUENCE [LARGE SCALE GENOMIC DNA]</scope>
    <source>
        <strain evidence="3">SpSt-62</strain>
        <strain evidence="2">SpSt-97</strain>
    </source>
</reference>
<evidence type="ECO:0000259" key="1">
    <source>
        <dbReference type="SMART" id="SM00849"/>
    </source>
</evidence>
<comment type="caution">
    <text evidence="3">The sequence shown here is derived from an EMBL/GenBank/DDBJ whole genome shotgun (WGS) entry which is preliminary data.</text>
</comment>
<dbReference type="SUPFAM" id="SSF56281">
    <property type="entry name" value="Metallo-hydrolase/oxidoreductase"/>
    <property type="match status" value="1"/>
</dbReference>
<protein>
    <submittedName>
        <fullName evidence="3">MBL fold metallo-hydrolase</fullName>
    </submittedName>
</protein>
<dbReference type="InterPro" id="IPR036866">
    <property type="entry name" value="RibonucZ/Hydroxyglut_hydro"/>
</dbReference>
<keyword evidence="3" id="KW-0378">Hydrolase</keyword>
<dbReference type="PANTHER" id="PTHR23131:SF4">
    <property type="entry name" value="METALLO-BETA-LACTAMASE SUPERFAMILY POTEIN"/>
    <property type="match status" value="1"/>
</dbReference>
<dbReference type="GO" id="GO:0016787">
    <property type="term" value="F:hydrolase activity"/>
    <property type="evidence" value="ECO:0007669"/>
    <property type="project" value="UniProtKB-KW"/>
</dbReference>
<dbReference type="Pfam" id="PF00753">
    <property type="entry name" value="Lactamase_B"/>
    <property type="match status" value="1"/>
</dbReference>
<evidence type="ECO:0000313" key="3">
    <source>
        <dbReference type="EMBL" id="HGU59253.1"/>
    </source>
</evidence>
<dbReference type="Gene3D" id="3.60.15.10">
    <property type="entry name" value="Ribonuclease Z/Hydroxyacylglutathione hydrolase-like"/>
    <property type="match status" value="1"/>
</dbReference>
<feature type="domain" description="Metallo-beta-lactamase" evidence="1">
    <location>
        <begin position="16"/>
        <end position="212"/>
    </location>
</feature>
<dbReference type="Gene3D" id="1.10.10.10">
    <property type="entry name" value="Winged helix-like DNA-binding domain superfamily/Winged helix DNA-binding domain"/>
    <property type="match status" value="1"/>
</dbReference>
<dbReference type="PANTHER" id="PTHR23131">
    <property type="entry name" value="ENDORIBONUCLEASE LACTB2"/>
    <property type="match status" value="1"/>
</dbReference>
<accession>A0A7C4S5C6</accession>